<keyword evidence="1" id="KW-0812">Transmembrane</keyword>
<dbReference type="RefSeq" id="WP_229594815.1">
    <property type="nucleotide sequence ID" value="NZ_AP024485.1"/>
</dbReference>
<feature type="transmembrane region" description="Helical" evidence="1">
    <location>
        <begin position="118"/>
        <end position="142"/>
    </location>
</feature>
<sequence>MTTALLVIIAVMWIPVALLNIGKGEAKGTGAVSAIVGTVVILGAILQAAVFGDGFTAGLLFAHGILYCCVGYALLVGLEDLRSVGNVSLAVALISAIYAVTFYIGGPTMADGTQLVAPSLYLAMACVGYTVLTLEVWMAFYGKLAPSIVAWSLLIWVPIGLWIPAFDLMIAGKLPF</sequence>
<evidence type="ECO:0008006" key="4">
    <source>
        <dbReference type="Google" id="ProtNLM"/>
    </source>
</evidence>
<feature type="transmembrane region" description="Helical" evidence="1">
    <location>
        <begin position="87"/>
        <end position="106"/>
    </location>
</feature>
<protein>
    <recommendedName>
        <fullName evidence="4">Transporter</fullName>
    </recommendedName>
</protein>
<keyword evidence="1" id="KW-1133">Transmembrane helix</keyword>
<gene>
    <name evidence="2" type="ORF">PSDVSF_11520</name>
</gene>
<name>A0ABM8HXV4_9BACT</name>
<dbReference type="Proteomes" id="UP001053296">
    <property type="component" value="Chromosome"/>
</dbReference>
<feature type="transmembrane region" description="Helical" evidence="1">
    <location>
        <begin position="148"/>
        <end position="170"/>
    </location>
</feature>
<feature type="transmembrane region" description="Helical" evidence="1">
    <location>
        <begin position="29"/>
        <end position="50"/>
    </location>
</feature>
<organism evidence="2 3">
    <name type="scientific">Pseudodesulfovibrio sediminis</name>
    <dbReference type="NCBI Taxonomy" id="2810563"/>
    <lineage>
        <taxon>Bacteria</taxon>
        <taxon>Pseudomonadati</taxon>
        <taxon>Thermodesulfobacteriota</taxon>
        <taxon>Desulfovibrionia</taxon>
        <taxon>Desulfovibrionales</taxon>
        <taxon>Desulfovibrionaceae</taxon>
    </lineage>
</organism>
<keyword evidence="3" id="KW-1185">Reference proteome</keyword>
<accession>A0ABM8HXV4</accession>
<feature type="transmembrane region" description="Helical" evidence="1">
    <location>
        <begin position="57"/>
        <end position="75"/>
    </location>
</feature>
<evidence type="ECO:0000256" key="1">
    <source>
        <dbReference type="SAM" id="Phobius"/>
    </source>
</evidence>
<reference evidence="2" key="1">
    <citation type="journal article" date="2022" name="Arch. Microbiol.">
        <title>Pseudodesulfovibrio sediminis sp. nov., a mesophilic and neutrophilic sulfate-reducing bacterium isolated from sediment of a brackish lake.</title>
        <authorList>
            <person name="Takahashi A."/>
            <person name="Kojima H."/>
            <person name="Watanabe M."/>
            <person name="Fukui M."/>
        </authorList>
    </citation>
    <scope>NUCLEOTIDE SEQUENCE</scope>
    <source>
        <strain evidence="2">SF6</strain>
    </source>
</reference>
<evidence type="ECO:0000313" key="3">
    <source>
        <dbReference type="Proteomes" id="UP001053296"/>
    </source>
</evidence>
<dbReference type="EMBL" id="AP024485">
    <property type="protein sequence ID" value="BCS87910.1"/>
    <property type="molecule type" value="Genomic_DNA"/>
</dbReference>
<keyword evidence="1" id="KW-0472">Membrane</keyword>
<proteinExistence type="predicted"/>
<evidence type="ECO:0000313" key="2">
    <source>
        <dbReference type="EMBL" id="BCS87910.1"/>
    </source>
</evidence>